<evidence type="ECO:0000256" key="1">
    <source>
        <dbReference type="ARBA" id="ARBA00009312"/>
    </source>
</evidence>
<keyword evidence="7" id="KW-1185">Reference proteome</keyword>
<comment type="similarity">
    <text evidence="1 4">Belongs to the eukaryotic ribosomal protein eS6 family.</text>
</comment>
<dbReference type="InterPro" id="IPR001377">
    <property type="entry name" value="Ribosomal_eS6"/>
</dbReference>
<dbReference type="OrthoDB" id="10260596at2759"/>
<name>A0A8J2Q5X5_9HEXA</name>
<comment type="caution">
    <text evidence="6">The sequence shown here is derived from an EMBL/GenBank/DDBJ whole genome shotgun (WGS) entry which is preliminary data.</text>
</comment>
<evidence type="ECO:0000256" key="2">
    <source>
        <dbReference type="ARBA" id="ARBA00022980"/>
    </source>
</evidence>
<dbReference type="PANTHER" id="PTHR11502">
    <property type="entry name" value="40S RIBOSOMAL PROTEIN S6"/>
    <property type="match status" value="1"/>
</dbReference>
<dbReference type="SMART" id="SM01405">
    <property type="entry name" value="Ribosomal_S6e"/>
    <property type="match status" value="1"/>
</dbReference>
<dbReference type="InterPro" id="IPR014401">
    <property type="entry name" value="Ribosomal_eS6-like"/>
</dbReference>
<keyword evidence="2 4" id="KW-0689">Ribosomal protein</keyword>
<dbReference type="InterPro" id="IPR018282">
    <property type="entry name" value="Ribosomal_eS6_CS"/>
</dbReference>
<dbReference type="AlphaFoldDB" id="A0A8J2Q5X5"/>
<keyword evidence="3 4" id="KW-0687">Ribonucleoprotein</keyword>
<sequence length="247" mass="28481">MKLNVAIPSTGAQKSFEIHDDHKLRVFYEKRMGAEVEADILGDEWKGYVLRIAGGNDKQGFPMKQGVLANTRVRLLLSKGHSCYRPRRTGERKRKSVRGCIVDGNLSALSLVVVKKGEQEIPGLTDVQIPRRLGPKRASKIRKLFNLGKEDDVRQYVIKRPLPQKEGKKQRFKAPKIQRLITPNMLQRKRHRIALKRRRAEKVKDEAAQYAKLLAQRQKERKEKKQQEARRRRSASLRESKSSVSSK</sequence>
<dbReference type="EMBL" id="CAJVCH010570578">
    <property type="protein sequence ID" value="CAG7835291.1"/>
    <property type="molecule type" value="Genomic_DNA"/>
</dbReference>
<proteinExistence type="inferred from homology"/>
<dbReference type="Pfam" id="PF01092">
    <property type="entry name" value="Ribosomal_S6e"/>
    <property type="match status" value="1"/>
</dbReference>
<gene>
    <name evidence="6" type="ORF">AFUS01_LOCUS44682</name>
</gene>
<dbReference type="Proteomes" id="UP000708208">
    <property type="component" value="Unassembled WGS sequence"/>
</dbReference>
<evidence type="ECO:0000256" key="4">
    <source>
        <dbReference type="PIRNR" id="PIRNR002129"/>
    </source>
</evidence>
<protein>
    <recommendedName>
        <fullName evidence="4">40S ribosomal protein S6</fullName>
    </recommendedName>
</protein>
<dbReference type="GO" id="GO:0003735">
    <property type="term" value="F:structural constituent of ribosome"/>
    <property type="evidence" value="ECO:0007669"/>
    <property type="project" value="InterPro"/>
</dbReference>
<dbReference type="GO" id="GO:0006412">
    <property type="term" value="P:translation"/>
    <property type="evidence" value="ECO:0007669"/>
    <property type="project" value="InterPro"/>
</dbReference>
<dbReference type="PROSITE" id="PS00578">
    <property type="entry name" value="RIBOSOMAL_S6E"/>
    <property type="match status" value="1"/>
</dbReference>
<dbReference type="FunFam" id="1.20.5.2650:FF:000001">
    <property type="entry name" value="40S ribosomal protein S6"/>
    <property type="match status" value="1"/>
</dbReference>
<dbReference type="GO" id="GO:1990904">
    <property type="term" value="C:ribonucleoprotein complex"/>
    <property type="evidence" value="ECO:0007669"/>
    <property type="project" value="UniProtKB-KW"/>
</dbReference>
<feature type="compositionally biased region" description="Basic and acidic residues" evidence="5">
    <location>
        <begin position="217"/>
        <end position="229"/>
    </location>
</feature>
<evidence type="ECO:0000313" key="6">
    <source>
        <dbReference type="EMBL" id="CAG7835291.1"/>
    </source>
</evidence>
<reference evidence="6" key="1">
    <citation type="submission" date="2021-06" db="EMBL/GenBank/DDBJ databases">
        <authorList>
            <person name="Hodson N. C."/>
            <person name="Mongue J. A."/>
            <person name="Jaron S. K."/>
        </authorList>
    </citation>
    <scope>NUCLEOTIDE SEQUENCE</scope>
</reference>
<evidence type="ECO:0000313" key="7">
    <source>
        <dbReference type="Proteomes" id="UP000708208"/>
    </source>
</evidence>
<evidence type="ECO:0000256" key="5">
    <source>
        <dbReference type="SAM" id="MobiDB-lite"/>
    </source>
</evidence>
<evidence type="ECO:0000256" key="3">
    <source>
        <dbReference type="ARBA" id="ARBA00023274"/>
    </source>
</evidence>
<organism evidence="6 7">
    <name type="scientific">Allacma fusca</name>
    <dbReference type="NCBI Taxonomy" id="39272"/>
    <lineage>
        <taxon>Eukaryota</taxon>
        <taxon>Metazoa</taxon>
        <taxon>Ecdysozoa</taxon>
        <taxon>Arthropoda</taxon>
        <taxon>Hexapoda</taxon>
        <taxon>Collembola</taxon>
        <taxon>Symphypleona</taxon>
        <taxon>Sminthuridae</taxon>
        <taxon>Allacma</taxon>
    </lineage>
</organism>
<feature type="region of interest" description="Disordered" evidence="5">
    <location>
        <begin position="216"/>
        <end position="247"/>
    </location>
</feature>
<dbReference type="PIRSF" id="PIRSF002129">
    <property type="entry name" value="Ribosom_S6_euk"/>
    <property type="match status" value="1"/>
</dbReference>
<dbReference type="GO" id="GO:0005840">
    <property type="term" value="C:ribosome"/>
    <property type="evidence" value="ECO:0007669"/>
    <property type="project" value="UniProtKB-KW"/>
</dbReference>
<accession>A0A8J2Q5X5</accession>